<evidence type="ECO:0000256" key="2">
    <source>
        <dbReference type="SAM" id="Phobius"/>
    </source>
</evidence>
<dbReference type="Proteomes" id="UP001189429">
    <property type="component" value="Unassembled WGS sequence"/>
</dbReference>
<dbReference type="EMBL" id="CAUYUJ010013258">
    <property type="protein sequence ID" value="CAK0835878.1"/>
    <property type="molecule type" value="Genomic_DNA"/>
</dbReference>
<evidence type="ECO:0000313" key="4">
    <source>
        <dbReference type="Proteomes" id="UP001189429"/>
    </source>
</evidence>
<sequence length="361" mass="37822">RHHLVKAGGHLIHCSVVVGLLVGVQEFMSPAAEGAVLPRPVRAVAAAAFPVFCLHKLAVLLVSLPPHRAPPRRRTARQFFVSEPAELARHVAEALTVVIVTGFGCMCGALHWAVFAPLAAAAAGVVLSASEAPPLALAQAAAATAVRLVVVLVALTVQACRRVARRPRGVAEAMHPLGAGPHVVASLAVLPLAWYVESNVPVLALWSVHAGLAAVGLADRLVLRRLRWRPGVAWWYAVQFAAVAAYVVNAACEFSRGAGAPGRPALRPSWAAAAPPSDRARPGSARRRRFSSARPGSARRRRGLRATARASSCEDRGSRMCAPAVGELPARGGGLQQPRLSSSAFRGCRGSSRARPPAGPR</sequence>
<proteinExistence type="predicted"/>
<feature type="transmembrane region" description="Helical" evidence="2">
    <location>
        <begin position="234"/>
        <end position="251"/>
    </location>
</feature>
<feature type="transmembrane region" description="Helical" evidence="2">
    <location>
        <begin position="177"/>
        <end position="196"/>
    </location>
</feature>
<protein>
    <recommendedName>
        <fullName evidence="5">Dolichol kinase</fullName>
    </recommendedName>
</protein>
<feature type="transmembrane region" description="Helical" evidence="2">
    <location>
        <begin position="44"/>
        <end position="64"/>
    </location>
</feature>
<feature type="region of interest" description="Disordered" evidence="1">
    <location>
        <begin position="259"/>
        <end position="361"/>
    </location>
</feature>
<gene>
    <name evidence="3" type="ORF">PCOR1329_LOCUS32546</name>
</gene>
<feature type="compositionally biased region" description="Basic residues" evidence="1">
    <location>
        <begin position="284"/>
        <end position="304"/>
    </location>
</feature>
<keyword evidence="2" id="KW-0812">Transmembrane</keyword>
<feature type="non-terminal residue" evidence="3">
    <location>
        <position position="1"/>
    </location>
</feature>
<organism evidence="3 4">
    <name type="scientific">Prorocentrum cordatum</name>
    <dbReference type="NCBI Taxonomy" id="2364126"/>
    <lineage>
        <taxon>Eukaryota</taxon>
        <taxon>Sar</taxon>
        <taxon>Alveolata</taxon>
        <taxon>Dinophyceae</taxon>
        <taxon>Prorocentrales</taxon>
        <taxon>Prorocentraceae</taxon>
        <taxon>Prorocentrum</taxon>
    </lineage>
</organism>
<name>A0ABN9STZ8_9DINO</name>
<accession>A0ABN9STZ8</accession>
<comment type="caution">
    <text evidence="3">The sequence shown here is derived from an EMBL/GenBank/DDBJ whole genome shotgun (WGS) entry which is preliminary data.</text>
</comment>
<feature type="transmembrane region" description="Helical" evidence="2">
    <location>
        <begin position="94"/>
        <end position="115"/>
    </location>
</feature>
<evidence type="ECO:0000313" key="3">
    <source>
        <dbReference type="EMBL" id="CAK0835878.1"/>
    </source>
</evidence>
<feature type="transmembrane region" description="Helical" evidence="2">
    <location>
        <begin position="202"/>
        <end position="222"/>
    </location>
</feature>
<evidence type="ECO:0008006" key="5">
    <source>
        <dbReference type="Google" id="ProtNLM"/>
    </source>
</evidence>
<feature type="transmembrane region" description="Helical" evidence="2">
    <location>
        <begin position="135"/>
        <end position="157"/>
    </location>
</feature>
<feature type="compositionally biased region" description="Low complexity" evidence="1">
    <location>
        <begin position="263"/>
        <end position="277"/>
    </location>
</feature>
<keyword evidence="2" id="KW-1133">Transmembrane helix</keyword>
<keyword evidence="4" id="KW-1185">Reference proteome</keyword>
<keyword evidence="2" id="KW-0472">Membrane</keyword>
<reference evidence="3" key="1">
    <citation type="submission" date="2023-10" db="EMBL/GenBank/DDBJ databases">
        <authorList>
            <person name="Chen Y."/>
            <person name="Shah S."/>
            <person name="Dougan E. K."/>
            <person name="Thang M."/>
            <person name="Chan C."/>
        </authorList>
    </citation>
    <scope>NUCLEOTIDE SEQUENCE [LARGE SCALE GENOMIC DNA]</scope>
</reference>
<evidence type="ECO:0000256" key="1">
    <source>
        <dbReference type="SAM" id="MobiDB-lite"/>
    </source>
</evidence>